<dbReference type="GO" id="GO:0001221">
    <property type="term" value="F:transcription coregulator binding"/>
    <property type="evidence" value="ECO:0007669"/>
    <property type="project" value="TreeGrafter"/>
</dbReference>
<dbReference type="GO" id="GO:0006357">
    <property type="term" value="P:regulation of transcription by RNA polymerase II"/>
    <property type="evidence" value="ECO:0007669"/>
    <property type="project" value="TreeGrafter"/>
</dbReference>
<dbReference type="EMBL" id="JAGTTL010000029">
    <property type="protein sequence ID" value="KAK6298679.1"/>
    <property type="molecule type" value="Genomic_DNA"/>
</dbReference>
<gene>
    <name evidence="1" type="ORF">J4Q44_G00301890</name>
</gene>
<name>A0AAN8L0I2_9TELE</name>
<comment type="caution">
    <text evidence="1">The sequence shown here is derived from an EMBL/GenBank/DDBJ whole genome shotgun (WGS) entry which is preliminary data.</text>
</comment>
<reference evidence="1 2" key="1">
    <citation type="submission" date="2021-04" db="EMBL/GenBank/DDBJ databases">
        <authorList>
            <person name="De Guttry C."/>
            <person name="Zahm M."/>
            <person name="Klopp C."/>
            <person name="Cabau C."/>
            <person name="Louis A."/>
            <person name="Berthelot C."/>
            <person name="Parey E."/>
            <person name="Roest Crollius H."/>
            <person name="Montfort J."/>
            <person name="Robinson-Rechavi M."/>
            <person name="Bucao C."/>
            <person name="Bouchez O."/>
            <person name="Gislard M."/>
            <person name="Lluch J."/>
            <person name="Milhes M."/>
            <person name="Lampietro C."/>
            <person name="Lopez Roques C."/>
            <person name="Donnadieu C."/>
            <person name="Braasch I."/>
            <person name="Desvignes T."/>
            <person name="Postlethwait J."/>
            <person name="Bobe J."/>
            <person name="Wedekind C."/>
            <person name="Guiguen Y."/>
        </authorList>
    </citation>
    <scope>NUCLEOTIDE SEQUENCE [LARGE SCALE GENOMIC DNA]</scope>
    <source>
        <strain evidence="1">Cs_M1</strain>
        <tissue evidence="1">Blood</tissue>
    </source>
</reference>
<dbReference type="Proteomes" id="UP001356427">
    <property type="component" value="Unassembled WGS sequence"/>
</dbReference>
<sequence>MRVLSPASDFRSAAHHEWAHEPSPLVALLDGRDCTIEMPILKDVATVAFCDAQSTRRSMRRLDLSGARPIGENISGLGAKPTVQHAWDNRSLCSGSRHGTLPNNRQMIFANQGYLGHENQ</sequence>
<dbReference type="AlphaFoldDB" id="A0AAN8L0I2"/>
<dbReference type="SUPFAM" id="SSF52283">
    <property type="entry name" value="Formate/glycerate dehydrogenase catalytic domain-like"/>
    <property type="match status" value="1"/>
</dbReference>
<dbReference type="GO" id="GO:0003713">
    <property type="term" value="F:transcription coactivator activity"/>
    <property type="evidence" value="ECO:0007669"/>
    <property type="project" value="TreeGrafter"/>
</dbReference>
<proteinExistence type="predicted"/>
<protein>
    <submittedName>
        <fullName evidence="1">Uncharacterized protein</fullName>
    </submittedName>
</protein>
<evidence type="ECO:0000313" key="2">
    <source>
        <dbReference type="Proteomes" id="UP001356427"/>
    </source>
</evidence>
<keyword evidence="2" id="KW-1185">Reference proteome</keyword>
<dbReference type="InterPro" id="IPR051638">
    <property type="entry name" value="CTBP_dehydrogenase"/>
</dbReference>
<dbReference type="GO" id="GO:0003714">
    <property type="term" value="F:transcription corepressor activity"/>
    <property type="evidence" value="ECO:0007669"/>
    <property type="project" value="TreeGrafter"/>
</dbReference>
<evidence type="ECO:0000313" key="1">
    <source>
        <dbReference type="EMBL" id="KAK6298679.1"/>
    </source>
</evidence>
<accession>A0AAN8L0I2</accession>
<dbReference type="PANTHER" id="PTHR46029:SF2">
    <property type="entry name" value="C-TERMINAL-BINDING PROTEIN 1"/>
    <property type="match status" value="1"/>
</dbReference>
<dbReference type="Gene3D" id="3.40.50.720">
    <property type="entry name" value="NAD(P)-binding Rossmann-like Domain"/>
    <property type="match status" value="1"/>
</dbReference>
<dbReference type="GO" id="GO:0005634">
    <property type="term" value="C:nucleus"/>
    <property type="evidence" value="ECO:0007669"/>
    <property type="project" value="TreeGrafter"/>
</dbReference>
<organism evidence="1 2">
    <name type="scientific">Coregonus suidteri</name>
    <dbReference type="NCBI Taxonomy" id="861788"/>
    <lineage>
        <taxon>Eukaryota</taxon>
        <taxon>Metazoa</taxon>
        <taxon>Chordata</taxon>
        <taxon>Craniata</taxon>
        <taxon>Vertebrata</taxon>
        <taxon>Euteleostomi</taxon>
        <taxon>Actinopterygii</taxon>
        <taxon>Neopterygii</taxon>
        <taxon>Teleostei</taxon>
        <taxon>Protacanthopterygii</taxon>
        <taxon>Salmoniformes</taxon>
        <taxon>Salmonidae</taxon>
        <taxon>Coregoninae</taxon>
        <taxon>Coregonus</taxon>
    </lineage>
</organism>
<dbReference type="PANTHER" id="PTHR46029">
    <property type="entry name" value="C-TERMINAL-BINDING PROTEIN"/>
    <property type="match status" value="1"/>
</dbReference>
<dbReference type="GO" id="GO:0140297">
    <property type="term" value="F:DNA-binding transcription factor binding"/>
    <property type="evidence" value="ECO:0007669"/>
    <property type="project" value="TreeGrafter"/>
</dbReference>